<evidence type="ECO:0000313" key="2">
    <source>
        <dbReference type="EMBL" id="GAN76725.1"/>
    </source>
</evidence>
<accession>A0A0D6P4P1</accession>
<keyword evidence="3" id="KW-1185">Reference proteome</keyword>
<protein>
    <submittedName>
        <fullName evidence="2">Uncharacterized protein</fullName>
    </submittedName>
</protein>
<dbReference type="EMBL" id="BANB01000155">
    <property type="protein sequence ID" value="GAN76725.1"/>
    <property type="molecule type" value="Genomic_DNA"/>
</dbReference>
<gene>
    <name evidence="2" type="ORF">Asru_0155_02</name>
</gene>
<organism evidence="2 3">
    <name type="scientific">Acidisphaera rubrifaciens HS-AP3</name>
    <dbReference type="NCBI Taxonomy" id="1231350"/>
    <lineage>
        <taxon>Bacteria</taxon>
        <taxon>Pseudomonadati</taxon>
        <taxon>Pseudomonadota</taxon>
        <taxon>Alphaproteobacteria</taxon>
        <taxon>Acetobacterales</taxon>
        <taxon>Acetobacteraceae</taxon>
        <taxon>Acidisphaera</taxon>
    </lineage>
</organism>
<evidence type="ECO:0000313" key="3">
    <source>
        <dbReference type="Proteomes" id="UP000032680"/>
    </source>
</evidence>
<evidence type="ECO:0000256" key="1">
    <source>
        <dbReference type="SAM" id="MobiDB-lite"/>
    </source>
</evidence>
<dbReference type="AlphaFoldDB" id="A0A0D6P4P1"/>
<reference evidence="2 3" key="1">
    <citation type="submission" date="2012-11" db="EMBL/GenBank/DDBJ databases">
        <title>Whole genome sequence of Acidisphaera rubrifaciens HS-AP3.</title>
        <authorList>
            <person name="Azuma Y."/>
            <person name="Higashiura N."/>
            <person name="Hirakawa H."/>
            <person name="Matsushita K."/>
        </authorList>
    </citation>
    <scope>NUCLEOTIDE SEQUENCE [LARGE SCALE GENOMIC DNA]</scope>
    <source>
        <strain evidence="2 3">HS-AP3</strain>
    </source>
</reference>
<dbReference type="Proteomes" id="UP000032680">
    <property type="component" value="Unassembled WGS sequence"/>
</dbReference>
<sequence length="73" mass="7490">MAASARDVPDPCIRHDAALGLVVIELRDRAGAVIRTLPSAAQIAAYRRWVDTGDGPDPFAPDPGAVAAEAPAG</sequence>
<proteinExistence type="predicted"/>
<name>A0A0D6P4P1_9PROT</name>
<comment type="caution">
    <text evidence="2">The sequence shown here is derived from an EMBL/GenBank/DDBJ whole genome shotgun (WGS) entry which is preliminary data.</text>
</comment>
<feature type="region of interest" description="Disordered" evidence="1">
    <location>
        <begin position="53"/>
        <end position="73"/>
    </location>
</feature>